<accession>A0A1G1X594</accession>
<evidence type="ECO:0000313" key="2">
    <source>
        <dbReference type="EMBL" id="OGY34497.1"/>
    </source>
</evidence>
<feature type="transmembrane region" description="Helical" evidence="1">
    <location>
        <begin position="69"/>
        <end position="90"/>
    </location>
</feature>
<proteinExistence type="predicted"/>
<dbReference type="Proteomes" id="UP000177528">
    <property type="component" value="Unassembled WGS sequence"/>
</dbReference>
<protein>
    <recommendedName>
        <fullName evidence="4">Histidine kinase N-terminal 7TM region domain-containing protein</fullName>
    </recommendedName>
</protein>
<keyword evidence="1" id="KW-0812">Transmembrane</keyword>
<reference evidence="2 3" key="1">
    <citation type="journal article" date="2016" name="Nat. Commun.">
        <title>Thousands of microbial genomes shed light on interconnected biogeochemical processes in an aquifer system.</title>
        <authorList>
            <person name="Anantharaman K."/>
            <person name="Brown C.T."/>
            <person name="Hug L.A."/>
            <person name="Sharon I."/>
            <person name="Castelle C.J."/>
            <person name="Probst A.J."/>
            <person name="Thomas B.C."/>
            <person name="Singh A."/>
            <person name="Wilkins M.J."/>
            <person name="Karaoz U."/>
            <person name="Brodie E.L."/>
            <person name="Williams K.H."/>
            <person name="Hubbard S.S."/>
            <person name="Banfield J.F."/>
        </authorList>
    </citation>
    <scope>NUCLEOTIDE SEQUENCE [LARGE SCALE GENOMIC DNA]</scope>
</reference>
<name>A0A1G1X594_9BACT</name>
<organism evidence="2 3">
    <name type="scientific">Candidatus Andersenbacteria bacterium RIFCSPHIGHO2_12_FULL_45_11</name>
    <dbReference type="NCBI Taxonomy" id="1797281"/>
    <lineage>
        <taxon>Bacteria</taxon>
        <taxon>Candidatus Anderseniibacteriota</taxon>
    </lineage>
</organism>
<evidence type="ECO:0000256" key="1">
    <source>
        <dbReference type="SAM" id="Phobius"/>
    </source>
</evidence>
<feature type="transmembrane region" description="Helical" evidence="1">
    <location>
        <begin position="39"/>
        <end position="57"/>
    </location>
</feature>
<keyword evidence="1" id="KW-1133">Transmembrane helix</keyword>
<feature type="transmembrane region" description="Helical" evidence="1">
    <location>
        <begin position="240"/>
        <end position="260"/>
    </location>
</feature>
<feature type="transmembrane region" description="Helical" evidence="1">
    <location>
        <begin position="210"/>
        <end position="228"/>
    </location>
</feature>
<dbReference type="EMBL" id="MHHR01000013">
    <property type="protein sequence ID" value="OGY34497.1"/>
    <property type="molecule type" value="Genomic_DNA"/>
</dbReference>
<feature type="transmembrane region" description="Helical" evidence="1">
    <location>
        <begin position="9"/>
        <end position="27"/>
    </location>
</feature>
<evidence type="ECO:0000313" key="3">
    <source>
        <dbReference type="Proteomes" id="UP000177528"/>
    </source>
</evidence>
<sequence length="272" mass="30473">MLTVLRSGFIRTVIFCYVLLVGFWFWIYTTGNTDAQPSYIFGTIYPFLAIAGGVAALTYSKRWGGWKSVMGKGIIFLGLGLFGEAFGQFVWSYYNLIVQDVAPYPSIADIGYFSIIPFYSIAMLKFARASGARFSLQDYLNKIQVVIIPIVMLVLSYVFFLRDYELDLSAPIKTFLDFGYPMGEAVMISIAILTFTLSRKFLGGVMKAKILYIIFAFIVQYVTDYTFLYKVNAETYVNGGIVDLMYATSFAIMAIGIAMIGEGSMYNKEGTV</sequence>
<comment type="caution">
    <text evidence="2">The sequence shown here is derived from an EMBL/GenBank/DDBJ whole genome shotgun (WGS) entry which is preliminary data.</text>
</comment>
<gene>
    <name evidence="2" type="ORF">A3D99_03310</name>
</gene>
<feature type="transmembrane region" description="Helical" evidence="1">
    <location>
        <begin position="139"/>
        <end position="160"/>
    </location>
</feature>
<feature type="transmembrane region" description="Helical" evidence="1">
    <location>
        <begin position="180"/>
        <end position="198"/>
    </location>
</feature>
<keyword evidence="1" id="KW-0472">Membrane</keyword>
<evidence type="ECO:0008006" key="4">
    <source>
        <dbReference type="Google" id="ProtNLM"/>
    </source>
</evidence>
<feature type="transmembrane region" description="Helical" evidence="1">
    <location>
        <begin position="110"/>
        <end position="127"/>
    </location>
</feature>
<dbReference type="AlphaFoldDB" id="A0A1G1X594"/>